<feature type="transmembrane region" description="Helical" evidence="9">
    <location>
        <begin position="93"/>
        <end position="115"/>
    </location>
</feature>
<gene>
    <name evidence="11" type="ORF">CX676_05630</name>
</gene>
<reference evidence="11 12" key="1">
    <citation type="journal article" date="2013" name="Antonie Van Leeuwenhoek">
        <title>Paracoccus zhejiangensis sp. nov., isolated from activated sludge in wastewater-treatment system.</title>
        <authorList>
            <person name="Wu Z.G."/>
            <person name="Zhang D.F."/>
            <person name="Liu Y.L."/>
            <person name="Wang F."/>
            <person name="Jiang X."/>
            <person name="Li C."/>
            <person name="Li S.P."/>
            <person name="Hong Q."/>
            <person name="Li W.J."/>
        </authorList>
    </citation>
    <scope>NUCLEOTIDE SEQUENCE [LARGE SCALE GENOMIC DNA]</scope>
    <source>
        <strain evidence="11 12">J6</strain>
    </source>
</reference>
<dbReference type="Proteomes" id="UP000234530">
    <property type="component" value="Chromosome"/>
</dbReference>
<organism evidence="11 12">
    <name type="scientific">Paracoccus zhejiangensis</name>
    <dbReference type="NCBI Taxonomy" id="1077935"/>
    <lineage>
        <taxon>Bacteria</taxon>
        <taxon>Pseudomonadati</taxon>
        <taxon>Pseudomonadota</taxon>
        <taxon>Alphaproteobacteria</taxon>
        <taxon>Rhodobacterales</taxon>
        <taxon>Paracoccaceae</taxon>
        <taxon>Paracoccus</taxon>
    </lineage>
</organism>
<evidence type="ECO:0000259" key="10">
    <source>
        <dbReference type="Pfam" id="PF04290"/>
    </source>
</evidence>
<feature type="transmembrane region" description="Helical" evidence="9">
    <location>
        <begin position="12"/>
        <end position="32"/>
    </location>
</feature>
<dbReference type="OrthoDB" id="9797534at2"/>
<feature type="domain" description="Tripartite ATP-independent periplasmic transporters DctQ component" evidence="10">
    <location>
        <begin position="25"/>
        <end position="166"/>
    </location>
</feature>
<evidence type="ECO:0000256" key="9">
    <source>
        <dbReference type="RuleBase" id="RU369079"/>
    </source>
</evidence>
<dbReference type="PANTHER" id="PTHR35011">
    <property type="entry name" value="2,3-DIKETO-L-GULONATE TRAP TRANSPORTER SMALL PERMEASE PROTEIN YIAM"/>
    <property type="match status" value="1"/>
</dbReference>
<protein>
    <recommendedName>
        <fullName evidence="9">TRAP transporter small permease protein</fullName>
    </recommendedName>
</protein>
<keyword evidence="4 9" id="KW-0997">Cell inner membrane</keyword>
<dbReference type="KEGG" id="pzh:CX676_05630"/>
<name>A0A2H5EWM2_9RHOB</name>
<comment type="subcellular location">
    <subcellularLocation>
        <location evidence="1 9">Cell inner membrane</location>
        <topology evidence="1 9">Multi-pass membrane protein</topology>
    </subcellularLocation>
</comment>
<proteinExistence type="inferred from homology"/>
<dbReference type="Pfam" id="PF04290">
    <property type="entry name" value="DctQ"/>
    <property type="match status" value="1"/>
</dbReference>
<evidence type="ECO:0000313" key="11">
    <source>
        <dbReference type="EMBL" id="AUH63705.1"/>
    </source>
</evidence>
<dbReference type="RefSeq" id="WP_101751747.1">
    <property type="nucleotide sequence ID" value="NZ_CP025430.1"/>
</dbReference>
<comment type="function">
    <text evidence="9">Part of the tripartite ATP-independent periplasmic (TRAP) transport system.</text>
</comment>
<keyword evidence="6 9" id="KW-1133">Transmembrane helix</keyword>
<evidence type="ECO:0000256" key="4">
    <source>
        <dbReference type="ARBA" id="ARBA00022519"/>
    </source>
</evidence>
<keyword evidence="3" id="KW-1003">Cell membrane</keyword>
<evidence type="ECO:0000313" key="12">
    <source>
        <dbReference type="Proteomes" id="UP000234530"/>
    </source>
</evidence>
<evidence type="ECO:0000256" key="7">
    <source>
        <dbReference type="ARBA" id="ARBA00023136"/>
    </source>
</evidence>
<keyword evidence="12" id="KW-1185">Reference proteome</keyword>
<feature type="transmembrane region" description="Helical" evidence="9">
    <location>
        <begin position="140"/>
        <end position="162"/>
    </location>
</feature>
<dbReference type="EMBL" id="CP025430">
    <property type="protein sequence ID" value="AUH63705.1"/>
    <property type="molecule type" value="Genomic_DNA"/>
</dbReference>
<evidence type="ECO:0000256" key="5">
    <source>
        <dbReference type="ARBA" id="ARBA00022692"/>
    </source>
</evidence>
<feature type="transmembrane region" description="Helical" evidence="9">
    <location>
        <begin position="52"/>
        <end position="72"/>
    </location>
</feature>
<dbReference type="InterPro" id="IPR007387">
    <property type="entry name" value="TRAP_DctQ"/>
</dbReference>
<evidence type="ECO:0000256" key="1">
    <source>
        <dbReference type="ARBA" id="ARBA00004429"/>
    </source>
</evidence>
<comment type="subunit">
    <text evidence="9">The complex comprises the extracytoplasmic solute receptor protein and the two transmembrane proteins.</text>
</comment>
<dbReference type="GO" id="GO:0015740">
    <property type="term" value="P:C4-dicarboxylate transport"/>
    <property type="evidence" value="ECO:0007669"/>
    <property type="project" value="TreeGrafter"/>
</dbReference>
<sequence>MRTALDRLYAAGLWAACGAMVMIAVLVLVQVAGRLIDRLALLIGAAPPQITVPSLAEIGGFLLVAAACLALAGTLQTGGHVRVTMIAGALPPAAARLLTMLATAIAAGLAIWAGWHSALQALDSWQFNSLSYGMIKVPLWLPQGAMTLGIALLALALVDALLTLLRGGTPAFLAAEAAATGEGE</sequence>
<evidence type="ECO:0000256" key="6">
    <source>
        <dbReference type="ARBA" id="ARBA00022989"/>
    </source>
</evidence>
<dbReference type="AlphaFoldDB" id="A0A2H5EWM2"/>
<comment type="similarity">
    <text evidence="8 9">Belongs to the TRAP transporter small permease family.</text>
</comment>
<keyword evidence="5 9" id="KW-0812">Transmembrane</keyword>
<dbReference type="PANTHER" id="PTHR35011:SF10">
    <property type="entry name" value="TRAP TRANSPORTER SMALL PERMEASE PROTEIN"/>
    <property type="match status" value="1"/>
</dbReference>
<keyword evidence="2 9" id="KW-0813">Transport</keyword>
<dbReference type="GO" id="GO:0022857">
    <property type="term" value="F:transmembrane transporter activity"/>
    <property type="evidence" value="ECO:0007669"/>
    <property type="project" value="UniProtKB-UniRule"/>
</dbReference>
<evidence type="ECO:0000256" key="3">
    <source>
        <dbReference type="ARBA" id="ARBA00022475"/>
    </source>
</evidence>
<dbReference type="GO" id="GO:0005886">
    <property type="term" value="C:plasma membrane"/>
    <property type="evidence" value="ECO:0007669"/>
    <property type="project" value="UniProtKB-SubCell"/>
</dbReference>
<keyword evidence="7 9" id="KW-0472">Membrane</keyword>
<evidence type="ECO:0000256" key="2">
    <source>
        <dbReference type="ARBA" id="ARBA00022448"/>
    </source>
</evidence>
<dbReference type="InterPro" id="IPR055348">
    <property type="entry name" value="DctQ"/>
</dbReference>
<accession>A0A2H5EWM2</accession>
<evidence type="ECO:0000256" key="8">
    <source>
        <dbReference type="ARBA" id="ARBA00038436"/>
    </source>
</evidence>